<keyword evidence="1" id="KW-1133">Transmembrane helix</keyword>
<comment type="caution">
    <text evidence="2">The sequence shown here is derived from an EMBL/GenBank/DDBJ whole genome shotgun (WGS) entry which is preliminary data.</text>
</comment>
<gene>
    <name evidence="2" type="ORF">DKX38_012829</name>
</gene>
<feature type="transmembrane region" description="Helical" evidence="1">
    <location>
        <begin position="12"/>
        <end position="29"/>
    </location>
</feature>
<sequence length="98" mass="11212">MAIFSSSFQAKYLSFISITGVLFIIFLLVNSCSAARPGAALMRGEDMSQKSENIKPYRRLYDTSFQHRNHIFNFLPKGVPTPPSEVVEWDRKPKEIRS</sequence>
<proteinExistence type="predicted"/>
<evidence type="ECO:0000313" key="2">
    <source>
        <dbReference type="EMBL" id="KAB5544717.1"/>
    </source>
</evidence>
<evidence type="ECO:0000313" key="3">
    <source>
        <dbReference type="Proteomes" id="UP000326939"/>
    </source>
</evidence>
<reference evidence="3" key="1">
    <citation type="journal article" date="2019" name="Gigascience">
        <title>De novo genome assembly of the endangered Acer yangbiense, a plant species with extremely small populations endemic to Yunnan Province, China.</title>
        <authorList>
            <person name="Yang J."/>
            <person name="Wariss H.M."/>
            <person name="Tao L."/>
            <person name="Zhang R."/>
            <person name="Yun Q."/>
            <person name="Hollingsworth P."/>
            <person name="Dao Z."/>
            <person name="Luo G."/>
            <person name="Guo H."/>
            <person name="Ma Y."/>
            <person name="Sun W."/>
        </authorList>
    </citation>
    <scope>NUCLEOTIDE SEQUENCE [LARGE SCALE GENOMIC DNA]</scope>
    <source>
        <strain evidence="3">cv. br00</strain>
    </source>
</reference>
<accession>A0A5N5LPP7</accession>
<keyword evidence="1" id="KW-0812">Transmembrane</keyword>
<evidence type="ECO:0000256" key="1">
    <source>
        <dbReference type="SAM" id="Phobius"/>
    </source>
</evidence>
<keyword evidence="3" id="KW-1185">Reference proteome</keyword>
<protein>
    <submittedName>
        <fullName evidence="2">Uncharacterized protein</fullName>
    </submittedName>
</protein>
<dbReference type="AlphaFoldDB" id="A0A5N5LPP7"/>
<name>A0A5N5LPP7_9ROSI</name>
<keyword evidence="1" id="KW-0472">Membrane</keyword>
<dbReference type="EMBL" id="VDCV01000008">
    <property type="protein sequence ID" value="KAB5544717.1"/>
    <property type="molecule type" value="Genomic_DNA"/>
</dbReference>
<dbReference type="Proteomes" id="UP000326939">
    <property type="component" value="Chromosome 8"/>
</dbReference>
<organism evidence="2 3">
    <name type="scientific">Salix brachista</name>
    <dbReference type="NCBI Taxonomy" id="2182728"/>
    <lineage>
        <taxon>Eukaryota</taxon>
        <taxon>Viridiplantae</taxon>
        <taxon>Streptophyta</taxon>
        <taxon>Embryophyta</taxon>
        <taxon>Tracheophyta</taxon>
        <taxon>Spermatophyta</taxon>
        <taxon>Magnoliopsida</taxon>
        <taxon>eudicotyledons</taxon>
        <taxon>Gunneridae</taxon>
        <taxon>Pentapetalae</taxon>
        <taxon>rosids</taxon>
        <taxon>fabids</taxon>
        <taxon>Malpighiales</taxon>
        <taxon>Salicaceae</taxon>
        <taxon>Saliceae</taxon>
        <taxon>Salix</taxon>
    </lineage>
</organism>